<dbReference type="AlphaFoldDB" id="A0A0A5GGQ5"/>
<dbReference type="Pfam" id="PF01522">
    <property type="entry name" value="Polysacc_deac_1"/>
    <property type="match status" value="1"/>
</dbReference>
<dbReference type="STRING" id="1385511.GCA_000425225_02188"/>
<dbReference type="InterPro" id="IPR050248">
    <property type="entry name" value="Polysacc_deacetylase_ArnD"/>
</dbReference>
<dbReference type="OrthoDB" id="9806342at2"/>
<feature type="signal peptide" evidence="1">
    <location>
        <begin position="1"/>
        <end position="23"/>
    </location>
</feature>
<dbReference type="PANTHER" id="PTHR10587:SF78">
    <property type="entry name" value="PEPTIDOGLYCAN-N-ACETYLMURAMIC ACID DEACETYLASE PDAA"/>
    <property type="match status" value="1"/>
</dbReference>
<dbReference type="CDD" id="cd10948">
    <property type="entry name" value="CE4_BsPdaA_like"/>
    <property type="match status" value="1"/>
</dbReference>
<keyword evidence="1" id="KW-0732">Signal</keyword>
<dbReference type="InterPro" id="IPR014235">
    <property type="entry name" value="Spore_PdaA"/>
</dbReference>
<dbReference type="NCBIfam" id="TIGR02884">
    <property type="entry name" value="spore_pdaA"/>
    <property type="match status" value="1"/>
</dbReference>
<dbReference type="Proteomes" id="UP000030403">
    <property type="component" value="Unassembled WGS sequence"/>
</dbReference>
<dbReference type="SUPFAM" id="SSF88713">
    <property type="entry name" value="Glycoside hydrolase/deacetylase"/>
    <property type="match status" value="1"/>
</dbReference>
<dbReference type="GO" id="GO:0016810">
    <property type="term" value="F:hydrolase activity, acting on carbon-nitrogen (but not peptide) bonds"/>
    <property type="evidence" value="ECO:0007669"/>
    <property type="project" value="InterPro"/>
</dbReference>
<dbReference type="PANTHER" id="PTHR10587">
    <property type="entry name" value="GLYCOSYL TRANSFERASE-RELATED"/>
    <property type="match status" value="1"/>
</dbReference>
<dbReference type="RefSeq" id="WP_154657429.1">
    <property type="nucleotide sequence ID" value="NZ_AVPF01000008.1"/>
</dbReference>
<reference evidence="3 4" key="1">
    <citation type="submission" date="2013-08" db="EMBL/GenBank/DDBJ databases">
        <authorList>
            <person name="Huang J."/>
            <person name="Wang G."/>
        </authorList>
    </citation>
    <scope>NUCLEOTIDE SEQUENCE [LARGE SCALE GENOMIC DNA]</scope>
    <source>
        <strain evidence="3 4">BH030004</strain>
    </source>
</reference>
<accession>A0A0A5GGQ5</accession>
<organism evidence="3 4">
    <name type="scientific">Pontibacillus marinus BH030004 = DSM 16465</name>
    <dbReference type="NCBI Taxonomy" id="1385511"/>
    <lineage>
        <taxon>Bacteria</taxon>
        <taxon>Bacillati</taxon>
        <taxon>Bacillota</taxon>
        <taxon>Bacilli</taxon>
        <taxon>Bacillales</taxon>
        <taxon>Bacillaceae</taxon>
        <taxon>Pontibacillus</taxon>
    </lineage>
</organism>
<evidence type="ECO:0000313" key="4">
    <source>
        <dbReference type="Proteomes" id="UP000030403"/>
    </source>
</evidence>
<name>A0A0A5GGQ5_9BACI</name>
<evidence type="ECO:0000313" key="3">
    <source>
        <dbReference type="EMBL" id="KGX90300.1"/>
    </source>
</evidence>
<keyword evidence="4" id="KW-1185">Reference proteome</keyword>
<dbReference type="InterPro" id="IPR002509">
    <property type="entry name" value="NODB_dom"/>
</dbReference>
<sequence>MRFLYVILAAVLLSVMPFSNMHAYGDNSYGWGYEKRGNHKPPKTGFYGDLLNKYGGYHIDPSGEKVLYLTFDNGYEQGYTDDILDVLKEKEVPATFFVTGHYIKSAEELVQRMVNEGHIVGNHSWSHPDFSKMSKDRIKNELVKVEQSVANITDQDSMKYLRPPRGTFSERSLAISEELGYINMFWSLAFVDWHTKGQKGWKYAYDSVMKQVHPGAIMLLHTVSEDNAKALERIIEDLQKQGYTFKSLDDLVLKQMLPDPIAGFMN</sequence>
<proteinExistence type="predicted"/>
<dbReference type="PROSITE" id="PS51677">
    <property type="entry name" value="NODB"/>
    <property type="match status" value="1"/>
</dbReference>
<gene>
    <name evidence="3" type="ORF">N783_21150</name>
</gene>
<protein>
    <submittedName>
        <fullName evidence="3">Polysaccharide deacetylase</fullName>
    </submittedName>
</protein>
<dbReference type="GO" id="GO:0016020">
    <property type="term" value="C:membrane"/>
    <property type="evidence" value="ECO:0007669"/>
    <property type="project" value="TreeGrafter"/>
</dbReference>
<dbReference type="Gene3D" id="3.20.20.370">
    <property type="entry name" value="Glycoside hydrolase/deacetylase"/>
    <property type="match status" value="1"/>
</dbReference>
<evidence type="ECO:0000256" key="1">
    <source>
        <dbReference type="SAM" id="SignalP"/>
    </source>
</evidence>
<feature type="domain" description="NodB homology" evidence="2">
    <location>
        <begin position="65"/>
        <end position="246"/>
    </location>
</feature>
<evidence type="ECO:0000259" key="2">
    <source>
        <dbReference type="PROSITE" id="PS51677"/>
    </source>
</evidence>
<feature type="chain" id="PRO_5002010645" evidence="1">
    <location>
        <begin position="24"/>
        <end position="266"/>
    </location>
</feature>
<dbReference type="GO" id="GO:0005975">
    <property type="term" value="P:carbohydrate metabolic process"/>
    <property type="evidence" value="ECO:0007669"/>
    <property type="project" value="InterPro"/>
</dbReference>
<dbReference type="EMBL" id="AVPF01000008">
    <property type="protein sequence ID" value="KGX90300.1"/>
    <property type="molecule type" value="Genomic_DNA"/>
</dbReference>
<dbReference type="eggNOG" id="COG0726">
    <property type="taxonomic scope" value="Bacteria"/>
</dbReference>
<comment type="caution">
    <text evidence="3">The sequence shown here is derived from an EMBL/GenBank/DDBJ whole genome shotgun (WGS) entry which is preliminary data.</text>
</comment>
<dbReference type="InterPro" id="IPR011330">
    <property type="entry name" value="Glyco_hydro/deAcase_b/a-brl"/>
</dbReference>